<feature type="compositionally biased region" description="Basic and acidic residues" evidence="1">
    <location>
        <begin position="90"/>
        <end position="99"/>
    </location>
</feature>
<sequence length="268" mass="28741">MGSDARSERRVPDHNRGADYNHGGGYHGGGYHGGGYNGGGYHGGGYNGGGYHGGGYHGGGYHGGGYNGGGYHGGGYHGGGYHGGGYHNANDPKDNDDSNRNYSKSGNGDIPSPMGGTRAPDVGSIPAEVVGSVHKSLSLLMNRTSEDPPQANSHHRIISHLNLYSGEHLLPFICRFTQLRLVVALGVQANWLIDLLLRSALSRTALLEVRGADGPSMIDSAFHRPSSWRELRMEGEGWRRDTNLGFNASLQFHVQEILRRQAQVTQVR</sequence>
<dbReference type="AlphaFoldDB" id="A0A7R8WSW8"/>
<organism evidence="2">
    <name type="scientific">Cyprideis torosa</name>
    <dbReference type="NCBI Taxonomy" id="163714"/>
    <lineage>
        <taxon>Eukaryota</taxon>
        <taxon>Metazoa</taxon>
        <taxon>Ecdysozoa</taxon>
        <taxon>Arthropoda</taxon>
        <taxon>Crustacea</taxon>
        <taxon>Oligostraca</taxon>
        <taxon>Ostracoda</taxon>
        <taxon>Podocopa</taxon>
        <taxon>Podocopida</taxon>
        <taxon>Cytherocopina</taxon>
        <taxon>Cytheroidea</taxon>
        <taxon>Cytherideidae</taxon>
        <taxon>Cyprideis</taxon>
    </lineage>
</organism>
<evidence type="ECO:0000313" key="2">
    <source>
        <dbReference type="EMBL" id="CAD7234481.1"/>
    </source>
</evidence>
<dbReference type="EMBL" id="OB668822">
    <property type="protein sequence ID" value="CAD7234481.1"/>
    <property type="molecule type" value="Genomic_DNA"/>
</dbReference>
<accession>A0A7R8WSW8</accession>
<reference evidence="2" key="1">
    <citation type="submission" date="2020-11" db="EMBL/GenBank/DDBJ databases">
        <authorList>
            <person name="Tran Van P."/>
        </authorList>
    </citation>
    <scope>NUCLEOTIDE SEQUENCE</scope>
</reference>
<feature type="region of interest" description="Disordered" evidence="1">
    <location>
        <begin position="1"/>
        <end position="22"/>
    </location>
</feature>
<proteinExistence type="predicted"/>
<feature type="region of interest" description="Disordered" evidence="1">
    <location>
        <begin position="87"/>
        <end position="124"/>
    </location>
</feature>
<gene>
    <name evidence="2" type="ORF">CTOB1V02_LOCUS12297</name>
</gene>
<name>A0A7R8WSW8_9CRUS</name>
<protein>
    <submittedName>
        <fullName evidence="2">Uncharacterized protein</fullName>
    </submittedName>
</protein>
<feature type="non-terminal residue" evidence="2">
    <location>
        <position position="1"/>
    </location>
</feature>
<evidence type="ECO:0000256" key="1">
    <source>
        <dbReference type="SAM" id="MobiDB-lite"/>
    </source>
</evidence>
<feature type="compositionally biased region" description="Basic and acidic residues" evidence="1">
    <location>
        <begin position="1"/>
        <end position="19"/>
    </location>
</feature>